<name>A0A0F7W2B5_STRLW</name>
<dbReference type="KEGG" id="sle:sle_67160"/>
<dbReference type="EMBL" id="LN831790">
    <property type="protein sequence ID" value="CQR66170.1"/>
    <property type="molecule type" value="Genomic_DNA"/>
</dbReference>
<dbReference type="AlphaFoldDB" id="A0A0F7W2B5"/>
<dbReference type="Proteomes" id="UP000035016">
    <property type="component" value="Chromosome Chromosome"/>
</dbReference>
<organism evidence="1 2">
    <name type="scientific">Streptomyces leeuwenhoekii</name>
    <dbReference type="NCBI Taxonomy" id="1437453"/>
    <lineage>
        <taxon>Bacteria</taxon>
        <taxon>Bacillati</taxon>
        <taxon>Actinomycetota</taxon>
        <taxon>Actinomycetes</taxon>
        <taxon>Kitasatosporales</taxon>
        <taxon>Streptomycetaceae</taxon>
        <taxon>Streptomyces</taxon>
    </lineage>
</organism>
<evidence type="ECO:0000313" key="1">
    <source>
        <dbReference type="EMBL" id="CQR66170.1"/>
    </source>
</evidence>
<proteinExistence type="predicted"/>
<protein>
    <submittedName>
        <fullName evidence="1">Uncharacterized protein</fullName>
    </submittedName>
</protein>
<evidence type="ECO:0000313" key="2">
    <source>
        <dbReference type="Proteomes" id="UP000035016"/>
    </source>
</evidence>
<gene>
    <name evidence="1" type="primary">sle_67160</name>
</gene>
<sequence length="285" mass="28601">MSAGRPLRLLRPVSWGGRRAFGHGVVCGAGVPGGVGRSAGRVMGRGGCGGLLVAGCRLVVWGGCCGGRLRWSAGVAAIGRSAGLSAGVCCGGLVGWPGGVGCRGGCRVGCRGVVVVSWWWVLGWRAWRNDSSERLVCTGRRGARPAGCLPRPGPVGQAGQAGSGRFGFCPGREPGPGSGSARGRGRGWVVGGCLPVPGPGRAGWGPGRAGFGFGFGFFRAGSRGWGWVRPGRVRVLPGAGAGAGRGGFLCGLVWWLCCGVGCCGVICAGAGTVVPVCSCVLERVW</sequence>
<reference evidence="1 2" key="1">
    <citation type="submission" date="2015-02" db="EMBL/GenBank/DDBJ databases">
        <authorList>
            <person name="Gomez-Escribano P.J."/>
        </authorList>
    </citation>
    <scope>NUCLEOTIDE SEQUENCE [LARGE SCALE GENOMIC DNA]</scope>
    <source>
        <strain evidence="2">C34 (DSM 42122 / NRRL B-24963)</strain>
    </source>
</reference>
<accession>A0A0F7W2B5</accession>